<proteinExistence type="predicted"/>
<keyword evidence="2 5" id="KW-0812">Transmembrane</keyword>
<evidence type="ECO:0000256" key="4">
    <source>
        <dbReference type="ARBA" id="ARBA00023136"/>
    </source>
</evidence>
<evidence type="ECO:0000256" key="1">
    <source>
        <dbReference type="ARBA" id="ARBA00004141"/>
    </source>
</evidence>
<gene>
    <name evidence="7" type="ORF">H9L24_03995</name>
</gene>
<keyword evidence="4 5" id="KW-0472">Membrane</keyword>
<name>A0A7H0HHS4_9BURK</name>
<dbReference type="Pfam" id="PF06271">
    <property type="entry name" value="RDD"/>
    <property type="match status" value="1"/>
</dbReference>
<comment type="subcellular location">
    <subcellularLocation>
        <location evidence="1">Membrane</location>
        <topology evidence="1">Multi-pass membrane protein</topology>
    </subcellularLocation>
</comment>
<dbReference type="RefSeq" id="WP_187737071.1">
    <property type="nucleotide sequence ID" value="NZ_CP060790.1"/>
</dbReference>
<evidence type="ECO:0000256" key="2">
    <source>
        <dbReference type="ARBA" id="ARBA00022692"/>
    </source>
</evidence>
<keyword evidence="3 5" id="KW-1133">Transmembrane helix</keyword>
<evidence type="ECO:0000313" key="8">
    <source>
        <dbReference type="Proteomes" id="UP000516057"/>
    </source>
</evidence>
<evidence type="ECO:0000259" key="6">
    <source>
        <dbReference type="Pfam" id="PF06271"/>
    </source>
</evidence>
<dbReference type="GO" id="GO:0016020">
    <property type="term" value="C:membrane"/>
    <property type="evidence" value="ECO:0007669"/>
    <property type="project" value="UniProtKB-SubCell"/>
</dbReference>
<feature type="transmembrane region" description="Helical" evidence="5">
    <location>
        <begin position="12"/>
        <end position="36"/>
    </location>
</feature>
<dbReference type="AlphaFoldDB" id="A0A7H0HHS4"/>
<accession>A0A7H0HHS4</accession>
<evidence type="ECO:0000256" key="5">
    <source>
        <dbReference type="SAM" id="Phobius"/>
    </source>
</evidence>
<reference evidence="7 8" key="1">
    <citation type="submission" date="2020-08" db="EMBL/GenBank/DDBJ databases">
        <title>Genome sequence of Acidovorax monticola KACC 19171T.</title>
        <authorList>
            <person name="Hyun D.-W."/>
            <person name="Bae J.-W."/>
        </authorList>
    </citation>
    <scope>NUCLEOTIDE SEQUENCE [LARGE SCALE GENOMIC DNA]</scope>
    <source>
        <strain evidence="7 8">KACC 19171</strain>
    </source>
</reference>
<keyword evidence="8" id="KW-1185">Reference proteome</keyword>
<protein>
    <submittedName>
        <fullName evidence="7">RDD family protein</fullName>
    </submittedName>
</protein>
<feature type="domain" description="RDD" evidence="6">
    <location>
        <begin position="6"/>
        <end position="116"/>
    </location>
</feature>
<feature type="transmembrane region" description="Helical" evidence="5">
    <location>
        <begin position="42"/>
        <end position="60"/>
    </location>
</feature>
<organism evidence="7 8">
    <name type="scientific">Paenacidovorax monticola</name>
    <dbReference type="NCBI Taxonomy" id="1926868"/>
    <lineage>
        <taxon>Bacteria</taxon>
        <taxon>Pseudomonadati</taxon>
        <taxon>Pseudomonadota</taxon>
        <taxon>Betaproteobacteria</taxon>
        <taxon>Burkholderiales</taxon>
        <taxon>Comamonadaceae</taxon>
        <taxon>Paenacidovorax</taxon>
    </lineage>
</organism>
<evidence type="ECO:0000256" key="3">
    <source>
        <dbReference type="ARBA" id="ARBA00022989"/>
    </source>
</evidence>
<dbReference type="Proteomes" id="UP000516057">
    <property type="component" value="Chromosome"/>
</dbReference>
<evidence type="ECO:0000313" key="7">
    <source>
        <dbReference type="EMBL" id="QNP60090.1"/>
    </source>
</evidence>
<sequence length="123" mass="13738">MSKPLARIGQRFTSQFVDGLVAMAVGVVFYFIANAFGLPNEWIFVGWLLYILFCDGLPGGQSMGKRFTNTSVVHVDTELPCTYWQSCVRNFTMVLGVIDAAFIAGKQRRRLGDLLARTKVIQL</sequence>
<dbReference type="KEGG" id="amon:H9L24_03995"/>
<dbReference type="EMBL" id="CP060790">
    <property type="protein sequence ID" value="QNP60090.1"/>
    <property type="molecule type" value="Genomic_DNA"/>
</dbReference>
<dbReference type="InterPro" id="IPR010432">
    <property type="entry name" value="RDD"/>
</dbReference>